<dbReference type="Proteomes" id="UP000594979">
    <property type="component" value="Chromosome"/>
</dbReference>
<name>A0A161S0R4_9MICO</name>
<sequence length="112" mass="11576">MTVDAKGRPRSVGGAVGFGIAALAVFAFPIAMLAFLGLIAYSGCIVHCSGEPQTDWVTTLSYLGVAGLLIVDIGLWAWAGYRWGRPVPLIIAAVPVVLTYIVVGIGVLAGAF</sequence>
<evidence type="ECO:0000313" key="4">
    <source>
        <dbReference type="EMBL" id="QPS34319.1"/>
    </source>
</evidence>
<evidence type="ECO:0000313" key="6">
    <source>
        <dbReference type="Proteomes" id="UP000216867"/>
    </source>
</evidence>
<accession>A0A161S0R4</accession>
<evidence type="ECO:0000313" key="3">
    <source>
        <dbReference type="EMBL" id="PAK96759.1"/>
    </source>
</evidence>
<evidence type="ECO:0000313" key="5">
    <source>
        <dbReference type="Proteomes" id="UP000076612"/>
    </source>
</evidence>
<reference evidence="3 6" key="3">
    <citation type="submission" date="2017-04" db="EMBL/GenBank/DDBJ databases">
        <title>Kefir bacterial isolates.</title>
        <authorList>
            <person name="Kim Y."/>
            <person name="Blasche S."/>
            <person name="Patil K.R."/>
        </authorList>
    </citation>
    <scope>NUCLEOTIDE SEQUENCE [LARGE SCALE GENOMIC DNA]</scope>
    <source>
        <strain evidence="3 6">OG2</strain>
    </source>
</reference>
<dbReference type="AlphaFoldDB" id="A0A161S0R4"/>
<evidence type="ECO:0000313" key="7">
    <source>
        <dbReference type="Proteomes" id="UP000594979"/>
    </source>
</evidence>
<evidence type="ECO:0000256" key="1">
    <source>
        <dbReference type="SAM" id="Phobius"/>
    </source>
</evidence>
<dbReference type="EMBL" id="NCWY01000002">
    <property type="protein sequence ID" value="PAK96759.1"/>
    <property type="molecule type" value="Genomic_DNA"/>
</dbReference>
<dbReference type="RefSeq" id="WP_009376619.1">
    <property type="nucleotide sequence ID" value="NZ_CP065629.1"/>
</dbReference>
<reference evidence="4 7" key="4">
    <citation type="submission" date="2020-12" db="EMBL/GenBank/DDBJ databases">
        <title>FDA dAtabase for Regulatory Grade micrObial Sequences (FDA-ARGOS): Supporting development and validation of Infectious Disease Dx tests.</title>
        <authorList>
            <person name="Sproer C."/>
            <person name="Gronow S."/>
            <person name="Severitt S."/>
            <person name="Schroder I."/>
            <person name="Tallon L."/>
            <person name="Sadzewicz L."/>
            <person name="Zhao X."/>
            <person name="Boylan J."/>
            <person name="Ott S."/>
            <person name="Bowen H."/>
            <person name="Vavikolanu K."/>
            <person name="Mehta A."/>
            <person name="Aluvathingal J."/>
            <person name="Nadendla S."/>
            <person name="Lowell S."/>
            <person name="Myers T."/>
            <person name="Yan Y."/>
            <person name="Sichtig H."/>
        </authorList>
    </citation>
    <scope>NUCLEOTIDE SEQUENCE [LARGE SCALE GENOMIC DNA]</scope>
    <source>
        <strain evidence="4 7">FDAARGOS_902</strain>
    </source>
</reference>
<dbReference type="Proteomes" id="UP000216867">
    <property type="component" value="Unassembled WGS sequence"/>
</dbReference>
<feature type="transmembrane region" description="Helical" evidence="1">
    <location>
        <begin position="90"/>
        <end position="111"/>
    </location>
</feature>
<dbReference type="KEGG" id="bcau:I6G59_03025"/>
<dbReference type="EMBL" id="LQQR01000013">
    <property type="protein sequence ID" value="KZE21528.1"/>
    <property type="molecule type" value="Genomic_DNA"/>
</dbReference>
<gene>
    <name evidence="2" type="ORF">AVW13_08680</name>
    <name evidence="3" type="ORF">B8X04_02310</name>
    <name evidence="4" type="ORF">I6G59_03025</name>
</gene>
<evidence type="ECO:0000313" key="2">
    <source>
        <dbReference type="EMBL" id="KZE21528.1"/>
    </source>
</evidence>
<keyword evidence="1" id="KW-0472">Membrane</keyword>
<dbReference type="STRING" id="33889.AVW13_08680"/>
<dbReference type="Proteomes" id="UP000076612">
    <property type="component" value="Unassembled WGS sequence"/>
</dbReference>
<feature type="transmembrane region" description="Helical" evidence="1">
    <location>
        <begin position="12"/>
        <end position="40"/>
    </location>
</feature>
<proteinExistence type="predicted"/>
<dbReference type="GeneID" id="99774403"/>
<reference evidence="5" key="1">
    <citation type="submission" date="2016-01" db="EMBL/GenBank/DDBJ databases">
        <title>Draft genome of Chromobacterium sp. F49.</title>
        <authorList>
            <person name="Hong K.W."/>
        </authorList>
    </citation>
    <scope>NUCLEOTIDE SEQUENCE [LARGE SCALE GENOMIC DNA]</scope>
    <source>
        <strain evidence="5">M40</strain>
    </source>
</reference>
<keyword evidence="1" id="KW-1133">Transmembrane helix</keyword>
<protein>
    <submittedName>
        <fullName evidence="3">Uncharacterized protein</fullName>
    </submittedName>
</protein>
<organism evidence="3 6">
    <name type="scientific">Brevibacterium casei</name>
    <dbReference type="NCBI Taxonomy" id="33889"/>
    <lineage>
        <taxon>Bacteria</taxon>
        <taxon>Bacillati</taxon>
        <taxon>Actinomycetota</taxon>
        <taxon>Actinomycetes</taxon>
        <taxon>Micrococcales</taxon>
        <taxon>Brevibacteriaceae</taxon>
        <taxon>Brevibacterium</taxon>
    </lineage>
</organism>
<keyword evidence="1" id="KW-0812">Transmembrane</keyword>
<reference evidence="2" key="2">
    <citation type="submission" date="2016-01" db="EMBL/GenBank/DDBJ databases">
        <authorList>
            <person name="Hong K.W."/>
        </authorList>
    </citation>
    <scope>NUCLEOTIDE SEQUENCE</scope>
    <source>
        <strain evidence="2">M40</strain>
    </source>
</reference>
<dbReference type="EMBL" id="CP065682">
    <property type="protein sequence ID" value="QPS34319.1"/>
    <property type="molecule type" value="Genomic_DNA"/>
</dbReference>
<feature type="transmembrane region" description="Helical" evidence="1">
    <location>
        <begin position="60"/>
        <end position="78"/>
    </location>
</feature>